<evidence type="ECO:0000313" key="6">
    <source>
        <dbReference type="Proteomes" id="UP001149140"/>
    </source>
</evidence>
<dbReference type="SUPFAM" id="SSF52540">
    <property type="entry name" value="P-loop containing nucleoside triphosphate hydrolases"/>
    <property type="match status" value="1"/>
</dbReference>
<dbReference type="AlphaFoldDB" id="A0A9X3S1G4"/>
<sequence>MEALEERDGEIAAVERVLGGGGGLLIEGPPGIGKTRLLGVARSVAGGRLVLSARGSELERDFPFAVVRQLLEPVVRDEQFAGAAALAQPVLRGVGGEQDAGSALHGLYWLTANLAAEQPLLVLVDDIHWADLASLRWLAYLAQRLDGLAVSLVAAARPAEAGEGQPVLDNLAHNPSVEVLEPRGLSAEAVRRAIASALGDPDPAFTTACARVTGGNPFLLGELLRELTTVAPSAANAPLVERQTSRTVSRSALARLRRLPASATALARAVVILGDGAEPALAAALAEIDAETASHAADALEEAAIVTSRGEGGRRLSFVHPLVRESVYAELSAGERARGHARAAELLTAAGADAERVAIHRHEGDPAGDPEAVRVLREAAASARRRGATEVALSHLRRALLEPPTPTDEVQVLRELGAVELQSAQYDAAAEHLAPAAATDPLVAAELGAALQLADRPEEAVTALSHAIDGLTDEQEELGLLLQATRGAASQGNRAAAALARRHGFRFGAPVDAPQTPGQRLFVAGLAYREAMSGSAEKGRELALRTLDLLDDPGPSVPAVYVTPLALMFSGALVEATREFTRLLDWARQHGSFLSFVQGSHLRAGAWWRRGNLAEAEADAENSSGHASFMLRPGALVQVEIRLIQEDVEAAERLWHDLGLEQDPMAGRASVGTRLVRARLRAATGRHEEALRELEASREMEDVWGIRTPAHSTWRSDAVRLLTTLDRLEEAQALAHEDVERARRFGDPRPLGIALRAAGLAAVKAGRASGSGASAGAGPGARGGAGAASAGAGPGARGRADGAASAGGGPGIDLLAESVATLRPSPARLELALSLLELGAAHRRAGRRTEARDPLKEAVDVAAECGATAVAAKAHDELVAAGARPRRDPIESRSRLTASEARVAKMAAEGMTNREIAQALFLTEKTIEVHLTNTYRKLDIRSRSQLPRVLAQG</sequence>
<dbReference type="Proteomes" id="UP001149140">
    <property type="component" value="Unassembled WGS sequence"/>
</dbReference>
<dbReference type="SMART" id="SM00421">
    <property type="entry name" value="HTH_LUXR"/>
    <property type="match status" value="1"/>
</dbReference>
<comment type="caution">
    <text evidence="5">The sequence shown here is derived from an EMBL/GenBank/DDBJ whole genome shotgun (WGS) entry which is preliminary data.</text>
</comment>
<gene>
    <name evidence="5" type="ORF">OM076_24030</name>
</gene>
<dbReference type="Gene3D" id="1.25.40.10">
    <property type="entry name" value="Tetratricopeptide repeat domain"/>
    <property type="match status" value="1"/>
</dbReference>
<protein>
    <submittedName>
        <fullName evidence="5">LuxR C-terminal-related transcriptional regulator</fullName>
    </submittedName>
</protein>
<dbReference type="GO" id="GO:0006355">
    <property type="term" value="P:regulation of DNA-templated transcription"/>
    <property type="evidence" value="ECO:0007669"/>
    <property type="project" value="InterPro"/>
</dbReference>
<evidence type="ECO:0000256" key="3">
    <source>
        <dbReference type="SAM" id="MobiDB-lite"/>
    </source>
</evidence>
<evidence type="ECO:0000259" key="4">
    <source>
        <dbReference type="PROSITE" id="PS50043"/>
    </source>
</evidence>
<evidence type="ECO:0000256" key="1">
    <source>
        <dbReference type="ARBA" id="ARBA00022741"/>
    </source>
</evidence>
<dbReference type="GO" id="GO:0005524">
    <property type="term" value="F:ATP binding"/>
    <property type="evidence" value="ECO:0007669"/>
    <property type="project" value="UniProtKB-KW"/>
</dbReference>
<dbReference type="GO" id="GO:0005737">
    <property type="term" value="C:cytoplasm"/>
    <property type="evidence" value="ECO:0007669"/>
    <property type="project" value="TreeGrafter"/>
</dbReference>
<dbReference type="InterPro" id="IPR036388">
    <property type="entry name" value="WH-like_DNA-bd_sf"/>
</dbReference>
<evidence type="ECO:0000313" key="5">
    <source>
        <dbReference type="EMBL" id="MDA0163365.1"/>
    </source>
</evidence>
<dbReference type="EMBL" id="JAPDOD010000024">
    <property type="protein sequence ID" value="MDA0163365.1"/>
    <property type="molecule type" value="Genomic_DNA"/>
</dbReference>
<feature type="domain" description="HTH luxR-type" evidence="4">
    <location>
        <begin position="889"/>
        <end position="953"/>
    </location>
</feature>
<dbReference type="InterPro" id="IPR041664">
    <property type="entry name" value="AAA_16"/>
</dbReference>
<dbReference type="RefSeq" id="WP_270042608.1">
    <property type="nucleotide sequence ID" value="NZ_JAPDOD010000024.1"/>
</dbReference>
<dbReference type="InterPro" id="IPR027417">
    <property type="entry name" value="P-loop_NTPase"/>
</dbReference>
<name>A0A9X3S1G4_9ACTN</name>
<proteinExistence type="predicted"/>
<reference evidence="5" key="1">
    <citation type="submission" date="2022-10" db="EMBL/GenBank/DDBJ databases">
        <title>The WGS of Solirubrobacter ginsenosidimutans DSM 21036.</title>
        <authorList>
            <person name="Jiang Z."/>
        </authorList>
    </citation>
    <scope>NUCLEOTIDE SEQUENCE</scope>
    <source>
        <strain evidence="5">DSM 21036</strain>
    </source>
</reference>
<dbReference type="PRINTS" id="PR00038">
    <property type="entry name" value="HTHLUXR"/>
</dbReference>
<dbReference type="PANTHER" id="PTHR16305:SF35">
    <property type="entry name" value="TRANSCRIPTIONAL ACTIVATOR DOMAIN"/>
    <property type="match status" value="1"/>
</dbReference>
<accession>A0A9X3S1G4</accession>
<feature type="region of interest" description="Disordered" evidence="3">
    <location>
        <begin position="768"/>
        <end position="806"/>
    </location>
</feature>
<organism evidence="5 6">
    <name type="scientific">Solirubrobacter ginsenosidimutans</name>
    <dbReference type="NCBI Taxonomy" id="490573"/>
    <lineage>
        <taxon>Bacteria</taxon>
        <taxon>Bacillati</taxon>
        <taxon>Actinomycetota</taxon>
        <taxon>Thermoleophilia</taxon>
        <taxon>Solirubrobacterales</taxon>
        <taxon>Solirubrobacteraceae</taxon>
        <taxon>Solirubrobacter</taxon>
    </lineage>
</organism>
<evidence type="ECO:0000256" key="2">
    <source>
        <dbReference type="ARBA" id="ARBA00022840"/>
    </source>
</evidence>
<dbReference type="InterPro" id="IPR016032">
    <property type="entry name" value="Sig_transdc_resp-reg_C-effctor"/>
</dbReference>
<dbReference type="InterPro" id="IPR011990">
    <property type="entry name" value="TPR-like_helical_dom_sf"/>
</dbReference>
<dbReference type="PROSITE" id="PS00622">
    <property type="entry name" value="HTH_LUXR_1"/>
    <property type="match status" value="1"/>
</dbReference>
<dbReference type="GO" id="GO:0004016">
    <property type="term" value="F:adenylate cyclase activity"/>
    <property type="evidence" value="ECO:0007669"/>
    <property type="project" value="TreeGrafter"/>
</dbReference>
<dbReference type="CDD" id="cd06170">
    <property type="entry name" value="LuxR_C_like"/>
    <property type="match status" value="1"/>
</dbReference>
<keyword evidence="1" id="KW-0547">Nucleotide-binding</keyword>
<dbReference type="GO" id="GO:0003677">
    <property type="term" value="F:DNA binding"/>
    <property type="evidence" value="ECO:0007669"/>
    <property type="project" value="InterPro"/>
</dbReference>
<keyword evidence="2" id="KW-0067">ATP-binding</keyword>
<dbReference type="InterPro" id="IPR000792">
    <property type="entry name" value="Tscrpt_reg_LuxR_C"/>
</dbReference>
<dbReference type="PROSITE" id="PS50043">
    <property type="entry name" value="HTH_LUXR_2"/>
    <property type="match status" value="1"/>
</dbReference>
<dbReference type="SUPFAM" id="SSF46894">
    <property type="entry name" value="C-terminal effector domain of the bipartite response regulators"/>
    <property type="match status" value="1"/>
</dbReference>
<dbReference type="PANTHER" id="PTHR16305">
    <property type="entry name" value="TESTICULAR SOLUBLE ADENYLYL CYCLASE"/>
    <property type="match status" value="1"/>
</dbReference>
<dbReference type="Pfam" id="PF00196">
    <property type="entry name" value="GerE"/>
    <property type="match status" value="1"/>
</dbReference>
<dbReference type="SUPFAM" id="SSF48452">
    <property type="entry name" value="TPR-like"/>
    <property type="match status" value="1"/>
</dbReference>
<feature type="compositionally biased region" description="Gly residues" evidence="3">
    <location>
        <begin position="773"/>
        <end position="796"/>
    </location>
</feature>
<dbReference type="Pfam" id="PF13191">
    <property type="entry name" value="AAA_16"/>
    <property type="match status" value="1"/>
</dbReference>
<dbReference type="Gene3D" id="1.10.10.10">
    <property type="entry name" value="Winged helix-like DNA-binding domain superfamily/Winged helix DNA-binding domain"/>
    <property type="match status" value="1"/>
</dbReference>
<keyword evidence="6" id="KW-1185">Reference proteome</keyword>